<dbReference type="Proteomes" id="UP000176300">
    <property type="component" value="Unassembled WGS sequence"/>
</dbReference>
<evidence type="ECO:0000256" key="1">
    <source>
        <dbReference type="SAM" id="Phobius"/>
    </source>
</evidence>
<dbReference type="Pfam" id="PF10648">
    <property type="entry name" value="Gmad2"/>
    <property type="match status" value="1"/>
</dbReference>
<sequence>MSKKIIMSIIFSSLAGLVLLFLLIYKFLPVNNITEPQVSISNFKECVDAGNPVMESYPRQCRANNQTFVEDVTLPEEPLIGGDTDEGGCLIGAGYSWCEIKQKCLRVWEEPCEEGTHTSLIRVSSPVENQEITSPLTIEGEAVGNWFFEASFPVVLVNWDGLIIAQGIATAQSDWMTTDFVPFEAVLEFEADTQVSNRGALILKKDNPSGLPQYDDALEIPVLFK</sequence>
<protein>
    <recommendedName>
        <fullName evidence="2">Bacterial spore germination immunoglobulin-like domain-containing protein</fullName>
    </recommendedName>
</protein>
<dbReference type="InterPro" id="IPR018911">
    <property type="entry name" value="Gmad2_Ig-like_dom"/>
</dbReference>
<dbReference type="EMBL" id="MFQS01000036">
    <property type="protein sequence ID" value="OGH82624.1"/>
    <property type="molecule type" value="Genomic_DNA"/>
</dbReference>
<evidence type="ECO:0000313" key="4">
    <source>
        <dbReference type="Proteomes" id="UP000176300"/>
    </source>
</evidence>
<keyword evidence="1" id="KW-0812">Transmembrane</keyword>
<gene>
    <name evidence="3" type="ORF">A2373_02150</name>
</gene>
<feature type="domain" description="Bacterial spore germination immunoglobulin-like" evidence="2">
    <location>
        <begin position="121"/>
        <end position="202"/>
    </location>
</feature>
<evidence type="ECO:0000313" key="3">
    <source>
        <dbReference type="EMBL" id="OGH82624.1"/>
    </source>
</evidence>
<comment type="caution">
    <text evidence="3">The sequence shown here is derived from an EMBL/GenBank/DDBJ whole genome shotgun (WGS) entry which is preliminary data.</text>
</comment>
<name>A0A1F6NFI7_9BACT</name>
<dbReference type="AlphaFoldDB" id="A0A1F6NFI7"/>
<keyword evidence="1" id="KW-0472">Membrane</keyword>
<keyword evidence="1" id="KW-1133">Transmembrane helix</keyword>
<organism evidence="3 4">
    <name type="scientific">Candidatus Magasanikbacteria bacterium RIFOXYB1_FULL_40_15</name>
    <dbReference type="NCBI Taxonomy" id="1798697"/>
    <lineage>
        <taxon>Bacteria</taxon>
        <taxon>Candidatus Magasanikiibacteriota</taxon>
    </lineage>
</organism>
<proteinExistence type="predicted"/>
<feature type="transmembrane region" description="Helical" evidence="1">
    <location>
        <begin position="7"/>
        <end position="28"/>
    </location>
</feature>
<reference evidence="3 4" key="1">
    <citation type="journal article" date="2016" name="Nat. Commun.">
        <title>Thousands of microbial genomes shed light on interconnected biogeochemical processes in an aquifer system.</title>
        <authorList>
            <person name="Anantharaman K."/>
            <person name="Brown C.T."/>
            <person name="Hug L.A."/>
            <person name="Sharon I."/>
            <person name="Castelle C.J."/>
            <person name="Probst A.J."/>
            <person name="Thomas B.C."/>
            <person name="Singh A."/>
            <person name="Wilkins M.J."/>
            <person name="Karaoz U."/>
            <person name="Brodie E.L."/>
            <person name="Williams K.H."/>
            <person name="Hubbard S.S."/>
            <person name="Banfield J.F."/>
        </authorList>
    </citation>
    <scope>NUCLEOTIDE SEQUENCE [LARGE SCALE GENOMIC DNA]</scope>
</reference>
<dbReference type="STRING" id="1798697.A2373_02150"/>
<evidence type="ECO:0000259" key="2">
    <source>
        <dbReference type="Pfam" id="PF10648"/>
    </source>
</evidence>
<accession>A0A1F6NFI7</accession>